<protein>
    <submittedName>
        <fullName evidence="1">Uncharacterized protein</fullName>
    </submittedName>
</protein>
<keyword evidence="2" id="KW-1185">Reference proteome</keyword>
<comment type="caution">
    <text evidence="1">The sequence shown here is derived from an EMBL/GenBank/DDBJ whole genome shotgun (WGS) entry which is preliminary data.</text>
</comment>
<evidence type="ECO:0000313" key="2">
    <source>
        <dbReference type="Proteomes" id="UP000655751"/>
    </source>
</evidence>
<proteinExistence type="predicted"/>
<reference evidence="1" key="1">
    <citation type="submission" date="2020-11" db="EMBL/GenBank/DDBJ databases">
        <title>Nocardia NEAU-351.nov., a novel actinomycete isolated from the cow dung.</title>
        <authorList>
            <person name="Zhang X."/>
        </authorList>
    </citation>
    <scope>NUCLEOTIDE SEQUENCE</scope>
    <source>
        <strain evidence="1">NEAU-351</strain>
    </source>
</reference>
<gene>
    <name evidence="1" type="ORF">IT779_23970</name>
</gene>
<accession>A0A931N532</accession>
<organism evidence="1 2">
    <name type="scientific">Nocardia bovistercoris</name>
    <dbReference type="NCBI Taxonomy" id="2785916"/>
    <lineage>
        <taxon>Bacteria</taxon>
        <taxon>Bacillati</taxon>
        <taxon>Actinomycetota</taxon>
        <taxon>Actinomycetes</taxon>
        <taxon>Mycobacteriales</taxon>
        <taxon>Nocardiaceae</taxon>
        <taxon>Nocardia</taxon>
    </lineage>
</organism>
<name>A0A931N532_9NOCA</name>
<dbReference type="Proteomes" id="UP000655751">
    <property type="component" value="Unassembled WGS sequence"/>
</dbReference>
<evidence type="ECO:0000313" key="1">
    <source>
        <dbReference type="EMBL" id="MBH0779332.1"/>
    </source>
</evidence>
<dbReference type="EMBL" id="JADMLG010000010">
    <property type="protein sequence ID" value="MBH0779332.1"/>
    <property type="molecule type" value="Genomic_DNA"/>
</dbReference>
<dbReference type="RefSeq" id="WP_196151643.1">
    <property type="nucleotide sequence ID" value="NZ_JADMLG010000010.1"/>
</dbReference>
<sequence>MTGTLIDVPAHREIPVERELIARPAPRGYHRMRTPAREPSPVTALWREARTVLAARPVVGPRKLVTVPRLVVPVGAGQLAFSVSSRSAEADQFATDERVLVQPGDWRGSPVLGSRQREGHAQLVTAGTLLPYVRSELDAKYRWRIPLARLAHRLARRDEPFGDAVILVTVHDSDSLPFAPPRP</sequence>
<dbReference type="AlphaFoldDB" id="A0A931N532"/>